<reference evidence="2" key="1">
    <citation type="journal article" date="2019" name="Curr. Biol.">
        <title>Genome Sequence of Striga asiatica Provides Insight into the Evolution of Plant Parasitism.</title>
        <authorList>
            <person name="Yoshida S."/>
            <person name="Kim S."/>
            <person name="Wafula E.K."/>
            <person name="Tanskanen J."/>
            <person name="Kim Y.M."/>
            <person name="Honaas L."/>
            <person name="Yang Z."/>
            <person name="Spallek T."/>
            <person name="Conn C.E."/>
            <person name="Ichihashi Y."/>
            <person name="Cheong K."/>
            <person name="Cui S."/>
            <person name="Der J.P."/>
            <person name="Gundlach H."/>
            <person name="Jiao Y."/>
            <person name="Hori C."/>
            <person name="Ishida J.K."/>
            <person name="Kasahara H."/>
            <person name="Kiba T."/>
            <person name="Kim M.S."/>
            <person name="Koo N."/>
            <person name="Laohavisit A."/>
            <person name="Lee Y.H."/>
            <person name="Lumba S."/>
            <person name="McCourt P."/>
            <person name="Mortimer J.C."/>
            <person name="Mutuku J.M."/>
            <person name="Nomura T."/>
            <person name="Sasaki-Sekimoto Y."/>
            <person name="Seto Y."/>
            <person name="Wang Y."/>
            <person name="Wakatake T."/>
            <person name="Sakakibara H."/>
            <person name="Demura T."/>
            <person name="Yamaguchi S."/>
            <person name="Yoneyama K."/>
            <person name="Manabe R.I."/>
            <person name="Nelson D.C."/>
            <person name="Schulman A.H."/>
            <person name="Timko M.P."/>
            <person name="dePamphilis C.W."/>
            <person name="Choi D."/>
            <person name="Shirasu K."/>
        </authorList>
    </citation>
    <scope>NUCLEOTIDE SEQUENCE [LARGE SCALE GENOMIC DNA]</scope>
    <source>
        <strain evidence="2">cv. UVA1</strain>
    </source>
</reference>
<dbReference type="PANTHER" id="PTHR34285:SF3">
    <property type="entry name" value="OS08G0510800 PROTEIN"/>
    <property type="match status" value="1"/>
</dbReference>
<gene>
    <name evidence="1" type="ORF">STAS_34906</name>
</gene>
<evidence type="ECO:0000313" key="2">
    <source>
        <dbReference type="Proteomes" id="UP000325081"/>
    </source>
</evidence>
<accession>A0A5A7RIS3</accession>
<dbReference type="AlphaFoldDB" id="A0A5A7RIS3"/>
<organism evidence="1 2">
    <name type="scientific">Striga asiatica</name>
    <name type="common">Asiatic witchweed</name>
    <name type="synonym">Buchnera asiatica</name>
    <dbReference type="NCBI Taxonomy" id="4170"/>
    <lineage>
        <taxon>Eukaryota</taxon>
        <taxon>Viridiplantae</taxon>
        <taxon>Streptophyta</taxon>
        <taxon>Embryophyta</taxon>
        <taxon>Tracheophyta</taxon>
        <taxon>Spermatophyta</taxon>
        <taxon>Magnoliopsida</taxon>
        <taxon>eudicotyledons</taxon>
        <taxon>Gunneridae</taxon>
        <taxon>Pentapetalae</taxon>
        <taxon>asterids</taxon>
        <taxon>lamiids</taxon>
        <taxon>Lamiales</taxon>
        <taxon>Orobanchaceae</taxon>
        <taxon>Buchnereae</taxon>
        <taxon>Striga</taxon>
    </lineage>
</organism>
<dbReference type="PANTHER" id="PTHR34285">
    <property type="entry name" value="OS08G0510800 PROTEIN"/>
    <property type="match status" value="1"/>
</dbReference>
<dbReference type="EMBL" id="BKCP01013181">
    <property type="protein sequence ID" value="GER57115.1"/>
    <property type="molecule type" value="Genomic_DNA"/>
</dbReference>
<sequence>MKSSLILREDPKPPILKTKISLTIISLHFSSAEIAVGNRQKLSINFEVGLGSDPLLKFSYRPNDPRYLFDKSLKTEVGIFGSVTVEFGSVGGGNPNFFFTSSPNHEIFPFGDVSSATLPEKKLSKLGNVFVCMMGFCICPLDKPAPVLELLLPESHQIYIELQRCCWTQAVKTILLEIPSLGKQVSAAAGYSKFVSSEMSKAEALLKGLCLPLSWQIHTVPCCLRVHLLSSKGFWI</sequence>
<dbReference type="Proteomes" id="UP000325081">
    <property type="component" value="Unassembled WGS sequence"/>
</dbReference>
<dbReference type="OrthoDB" id="10261632at2759"/>
<evidence type="ECO:0000313" key="1">
    <source>
        <dbReference type="EMBL" id="GER57115.1"/>
    </source>
</evidence>
<protein>
    <submittedName>
        <fullName evidence="1">Vacuolar protein sorting protein</fullName>
    </submittedName>
</protein>
<name>A0A5A7RIS3_STRAF</name>
<keyword evidence="2" id="KW-1185">Reference proteome</keyword>
<proteinExistence type="predicted"/>
<comment type="caution">
    <text evidence="1">The sequence shown here is derived from an EMBL/GenBank/DDBJ whole genome shotgun (WGS) entry which is preliminary data.</text>
</comment>